<sequence length="235" mass="27078">MFTSFQAQQNQKFDTLNQSMNVIKELHSELKNSVEFVSRKYDESLAKIELLQEENKTSKKQISLLEQKLEQYEKGSKASTLEIRNIPKTEPETKQQLIGMVMEVATAIQPNLNINSTEIRDVYRTKAETIVVDFTTVTRKSEVIGSVIKYNKSQKVKKALPLNTNNIKMKGAPRNIYLSDCLTVKTQQLFYLSRQLTKRQGFHGCWTSFGKVYIRKKEGDSPIHIKNIEDLNNII</sequence>
<reference evidence="3" key="1">
    <citation type="journal article" date="2021" name="G3 (Bethesda)">
        <title>Genome and transcriptome analysis of the beet armyworm Spodoptera exigua reveals targets for pest control. .</title>
        <authorList>
            <person name="Simon S."/>
            <person name="Breeschoten T."/>
            <person name="Jansen H.J."/>
            <person name="Dirks R.P."/>
            <person name="Schranz M.E."/>
            <person name="Ros V.I.D."/>
        </authorList>
    </citation>
    <scope>NUCLEOTIDE SEQUENCE</scope>
    <source>
        <strain evidence="3">TB_SE_WUR_2020</strain>
    </source>
</reference>
<dbReference type="Proteomes" id="UP000814243">
    <property type="component" value="Unassembled WGS sequence"/>
</dbReference>
<evidence type="ECO:0000256" key="1">
    <source>
        <dbReference type="SAM" id="Coils"/>
    </source>
</evidence>
<dbReference type="EMBL" id="JACEFF010000216">
    <property type="protein sequence ID" value="KAH9641722.1"/>
    <property type="molecule type" value="Genomic_DNA"/>
</dbReference>
<organism evidence="3 4">
    <name type="scientific">Spodoptera exigua</name>
    <name type="common">Beet armyworm</name>
    <name type="synonym">Noctua fulgens</name>
    <dbReference type="NCBI Taxonomy" id="7107"/>
    <lineage>
        <taxon>Eukaryota</taxon>
        <taxon>Metazoa</taxon>
        <taxon>Ecdysozoa</taxon>
        <taxon>Arthropoda</taxon>
        <taxon>Hexapoda</taxon>
        <taxon>Insecta</taxon>
        <taxon>Pterygota</taxon>
        <taxon>Neoptera</taxon>
        <taxon>Endopterygota</taxon>
        <taxon>Lepidoptera</taxon>
        <taxon>Glossata</taxon>
        <taxon>Ditrysia</taxon>
        <taxon>Noctuoidea</taxon>
        <taxon>Noctuidae</taxon>
        <taxon>Amphipyrinae</taxon>
        <taxon>Spodoptera</taxon>
    </lineage>
</organism>
<accession>A0A922MT06</accession>
<comment type="caution">
    <text evidence="3">The sequence shown here is derived from an EMBL/GenBank/DDBJ whole genome shotgun (WGS) entry which is preliminary data.</text>
</comment>
<dbReference type="AlphaFoldDB" id="A0A922MT06"/>
<keyword evidence="1" id="KW-0175">Coiled coil</keyword>
<evidence type="ECO:0000313" key="3">
    <source>
        <dbReference type="EMBL" id="KAH9641722.1"/>
    </source>
</evidence>
<dbReference type="Pfam" id="PF25298">
    <property type="entry name" value="Baculo_FP_2nd"/>
    <property type="match status" value="1"/>
</dbReference>
<feature type="domain" description="FP protein C-terminal" evidence="2">
    <location>
        <begin position="183"/>
        <end position="234"/>
    </location>
</feature>
<evidence type="ECO:0000259" key="2">
    <source>
        <dbReference type="Pfam" id="PF25298"/>
    </source>
</evidence>
<name>A0A922MT06_SPOEX</name>
<feature type="coiled-coil region" evidence="1">
    <location>
        <begin position="34"/>
        <end position="75"/>
    </location>
</feature>
<protein>
    <recommendedName>
        <fullName evidence="2">FP protein C-terminal domain-containing protein</fullName>
    </recommendedName>
</protein>
<dbReference type="InterPro" id="IPR057251">
    <property type="entry name" value="FP_C"/>
</dbReference>
<gene>
    <name evidence="3" type="ORF">HF086_006236</name>
</gene>
<proteinExistence type="predicted"/>
<evidence type="ECO:0000313" key="4">
    <source>
        <dbReference type="Proteomes" id="UP000814243"/>
    </source>
</evidence>